<dbReference type="OrthoDB" id="9808367at2"/>
<feature type="domain" description="Histone deacetylase" evidence="2">
    <location>
        <begin position="62"/>
        <end position="149"/>
    </location>
</feature>
<keyword evidence="4" id="KW-1185">Reference proteome</keyword>
<evidence type="ECO:0000313" key="4">
    <source>
        <dbReference type="Proteomes" id="UP000001784"/>
    </source>
</evidence>
<dbReference type="HOGENOM" id="CLU_007727_8_4_7"/>
<dbReference type="SUPFAM" id="SSF52768">
    <property type="entry name" value="Arginase/deacetylase"/>
    <property type="match status" value="1"/>
</dbReference>
<evidence type="ECO:0000313" key="3">
    <source>
        <dbReference type="EMBL" id="ABK16105.1"/>
    </source>
</evidence>
<dbReference type="InterPro" id="IPR037138">
    <property type="entry name" value="His_deacetylse_dom_sf"/>
</dbReference>
<dbReference type="EMBL" id="CP000478">
    <property type="protein sequence ID" value="ABK16105.1"/>
    <property type="molecule type" value="Genomic_DNA"/>
</dbReference>
<feature type="domain" description="Histone deacetylase" evidence="2">
    <location>
        <begin position="157"/>
        <end position="244"/>
    </location>
</feature>
<gene>
    <name evidence="3" type="ordered locus">Sfum_0405</name>
</gene>
<dbReference type="eggNOG" id="COG0123">
    <property type="taxonomic scope" value="Bacteria"/>
</dbReference>
<dbReference type="InterPro" id="IPR023801">
    <property type="entry name" value="His_deacetylse_dom"/>
</dbReference>
<dbReference type="RefSeq" id="WP_011697278.1">
    <property type="nucleotide sequence ID" value="NC_008554.1"/>
</dbReference>
<dbReference type="InterPro" id="IPR023696">
    <property type="entry name" value="Ureohydrolase_dom_sf"/>
</dbReference>
<dbReference type="Proteomes" id="UP000001784">
    <property type="component" value="Chromosome"/>
</dbReference>
<dbReference type="AlphaFoldDB" id="A0LFA3"/>
<dbReference type="GO" id="GO:0040029">
    <property type="term" value="P:epigenetic regulation of gene expression"/>
    <property type="evidence" value="ECO:0007669"/>
    <property type="project" value="TreeGrafter"/>
</dbReference>
<protein>
    <submittedName>
        <fullName evidence="3">Histone deacetylase superfamily</fullName>
    </submittedName>
</protein>
<dbReference type="Gene3D" id="3.40.800.20">
    <property type="entry name" value="Histone deacetylase domain"/>
    <property type="match status" value="2"/>
</dbReference>
<accession>A0LFA3</accession>
<dbReference type="PRINTS" id="PR01270">
    <property type="entry name" value="HDASUPER"/>
</dbReference>
<comment type="similarity">
    <text evidence="1">Belongs to the histone deacetylase family.</text>
</comment>
<dbReference type="PANTHER" id="PTHR10625">
    <property type="entry name" value="HISTONE DEACETYLASE HDAC1-RELATED"/>
    <property type="match status" value="1"/>
</dbReference>
<dbReference type="KEGG" id="sfu:Sfum_0405"/>
<evidence type="ECO:0000259" key="2">
    <source>
        <dbReference type="Pfam" id="PF00850"/>
    </source>
</evidence>
<dbReference type="STRING" id="335543.Sfum_0405"/>
<name>A0LFA3_SYNFM</name>
<dbReference type="InterPro" id="IPR000286">
    <property type="entry name" value="HDACs"/>
</dbReference>
<dbReference type="Pfam" id="PF00850">
    <property type="entry name" value="Hist_deacetyl"/>
    <property type="match status" value="2"/>
</dbReference>
<organism evidence="3 4">
    <name type="scientific">Syntrophobacter fumaroxidans (strain DSM 10017 / MPOB)</name>
    <dbReference type="NCBI Taxonomy" id="335543"/>
    <lineage>
        <taxon>Bacteria</taxon>
        <taxon>Pseudomonadati</taxon>
        <taxon>Thermodesulfobacteriota</taxon>
        <taxon>Syntrophobacteria</taxon>
        <taxon>Syntrophobacterales</taxon>
        <taxon>Syntrophobacteraceae</taxon>
        <taxon>Syntrophobacter</taxon>
    </lineage>
</organism>
<dbReference type="GO" id="GO:0004407">
    <property type="term" value="F:histone deacetylase activity"/>
    <property type="evidence" value="ECO:0007669"/>
    <property type="project" value="TreeGrafter"/>
</dbReference>
<evidence type="ECO:0000256" key="1">
    <source>
        <dbReference type="ARBA" id="ARBA00005947"/>
    </source>
</evidence>
<reference evidence="3 4" key="1">
    <citation type="submission" date="2006-10" db="EMBL/GenBank/DDBJ databases">
        <title>Complete sequence of Syntrophobacter fumaroxidans MPOB.</title>
        <authorList>
            <consortium name="US DOE Joint Genome Institute"/>
            <person name="Copeland A."/>
            <person name="Lucas S."/>
            <person name="Lapidus A."/>
            <person name="Barry K."/>
            <person name="Detter J.C."/>
            <person name="Glavina del Rio T."/>
            <person name="Hammon N."/>
            <person name="Israni S."/>
            <person name="Pitluck S."/>
            <person name="Goltsman E.G."/>
            <person name="Martinez M."/>
            <person name="Schmutz J."/>
            <person name="Larimer F."/>
            <person name="Land M."/>
            <person name="Hauser L."/>
            <person name="Kyrpides N."/>
            <person name="Kim E."/>
            <person name="Boone D.R."/>
            <person name="Brockman F."/>
            <person name="Culley D."/>
            <person name="Ferry J."/>
            <person name="Gunsalus R."/>
            <person name="McInerney M.J."/>
            <person name="Morrison M."/>
            <person name="Plugge C."/>
            <person name="Rohlin L."/>
            <person name="Scholten J."/>
            <person name="Sieber J."/>
            <person name="Stams A.J.M."/>
            <person name="Worm P."/>
            <person name="Henstra A.M."/>
            <person name="Richardson P."/>
        </authorList>
    </citation>
    <scope>NUCLEOTIDE SEQUENCE [LARGE SCALE GENOMIC DNA]</scope>
    <source>
        <strain evidence="4">DSM 10017 / MPOB</strain>
    </source>
</reference>
<sequence length="248" mass="27011">MKVVTHEDFKQVYTHEPAAAPGRIEAILGAIRDEAVFEDAYPAGAEDIAAIHSKSHIQSVTHQGLYNIACLAAGGAIQTALTGLKEPCFGLIRPPGHHASADSYWGFCYFNNMAVALDHLKRNGHIKTAYVLDFDMHYGDGTVNILKPKGYVAIHNPESHDRKEYLSDVSRHLESAAADIIAVSAGFDNHVQDWGGVLLTEDYQAMGRMVHDTAKRLQVGCFGLLEGGYNHQVLGENVRAFLRGLSGS</sequence>
<dbReference type="InParanoid" id="A0LFA3"/>
<proteinExistence type="inferred from homology"/>